<comment type="similarity">
    <text evidence="1 4">Belongs to the pseudouridine synthase TruD family.</text>
</comment>
<accession>A0A1H1PX68</accession>
<organism evidence="6 7">
    <name type="scientific">Halopseudomonas sabulinigri</name>
    <dbReference type="NCBI Taxonomy" id="472181"/>
    <lineage>
        <taxon>Bacteria</taxon>
        <taxon>Pseudomonadati</taxon>
        <taxon>Pseudomonadota</taxon>
        <taxon>Gammaproteobacteria</taxon>
        <taxon>Pseudomonadales</taxon>
        <taxon>Pseudomonadaceae</taxon>
        <taxon>Halopseudomonas</taxon>
    </lineage>
</organism>
<dbReference type="GO" id="GO:0005829">
    <property type="term" value="C:cytosol"/>
    <property type="evidence" value="ECO:0007669"/>
    <property type="project" value="TreeGrafter"/>
</dbReference>
<dbReference type="CDD" id="cd02575">
    <property type="entry name" value="PseudoU_synth_EcTruD"/>
    <property type="match status" value="1"/>
</dbReference>
<evidence type="ECO:0000256" key="1">
    <source>
        <dbReference type="ARBA" id="ARBA00007953"/>
    </source>
</evidence>
<dbReference type="InterPro" id="IPR042214">
    <property type="entry name" value="TruD_catalytic"/>
</dbReference>
<gene>
    <name evidence="4" type="primary">truD</name>
    <name evidence="6" type="ORF">SAMN05216271_1284</name>
</gene>
<dbReference type="AlphaFoldDB" id="A0A1H1PX68"/>
<dbReference type="PROSITE" id="PS50984">
    <property type="entry name" value="TRUD"/>
    <property type="match status" value="1"/>
</dbReference>
<dbReference type="OrthoDB" id="1550679at2"/>
<reference evidence="7" key="1">
    <citation type="submission" date="2016-10" db="EMBL/GenBank/DDBJ databases">
        <authorList>
            <person name="Varghese N."/>
            <person name="Submissions S."/>
        </authorList>
    </citation>
    <scope>NUCLEOTIDE SEQUENCE [LARGE SCALE GENOMIC DNA]</scope>
    <source>
        <strain evidence="7">JCM 14963</strain>
    </source>
</reference>
<comment type="function">
    <text evidence="4">Responsible for synthesis of pseudouridine from uracil-13 in transfer RNAs.</text>
</comment>
<keyword evidence="2 4" id="KW-0819">tRNA processing</keyword>
<dbReference type="Pfam" id="PF01142">
    <property type="entry name" value="TruD"/>
    <property type="match status" value="2"/>
</dbReference>
<feature type="domain" description="TRUD" evidence="5">
    <location>
        <begin position="157"/>
        <end position="303"/>
    </location>
</feature>
<protein>
    <recommendedName>
        <fullName evidence="4">tRNA pseudouridine synthase D</fullName>
        <ecNumber evidence="4">5.4.99.27</ecNumber>
    </recommendedName>
    <alternativeName>
        <fullName evidence="4">tRNA pseudouridine(13) synthase</fullName>
    </alternativeName>
    <alternativeName>
        <fullName evidence="4">tRNA pseudouridylate synthase D</fullName>
    </alternativeName>
    <alternativeName>
        <fullName evidence="4">tRNA-uridine isomerase D</fullName>
    </alternativeName>
</protein>
<dbReference type="Gene3D" id="3.30.2350.20">
    <property type="entry name" value="TruD, catalytic domain"/>
    <property type="match status" value="1"/>
</dbReference>
<dbReference type="InterPro" id="IPR043165">
    <property type="entry name" value="TruD_insert_sf"/>
</dbReference>
<dbReference type="Gene3D" id="3.30.2340.10">
    <property type="entry name" value="TruD, insertion domain"/>
    <property type="match status" value="1"/>
</dbReference>
<dbReference type="GO" id="GO:0160150">
    <property type="term" value="F:tRNA pseudouridine(13) synthase activity"/>
    <property type="evidence" value="ECO:0007669"/>
    <property type="project" value="UniProtKB-EC"/>
</dbReference>
<dbReference type="STRING" id="472181.SAMN05216271_1284"/>
<dbReference type="PROSITE" id="PS01268">
    <property type="entry name" value="UPF0024"/>
    <property type="match status" value="1"/>
</dbReference>
<dbReference type="EMBL" id="LT629763">
    <property type="protein sequence ID" value="SDS15597.1"/>
    <property type="molecule type" value="Genomic_DNA"/>
</dbReference>
<sequence length="352" mass="38758">MLEAELLGQRAWGEPCGAAVLKAAPEDFRVTEVLDIELSGQGEHLWLLLEKRGLNTEEVARKLARASGVSLRNISYAGLKDRIAVTRQWFSLQLPGKADPDFSALWGDNLRCLQQLRHKRKLQRGAHSANRFLIRLTELQADKPRLDARLQLLAEQGVPNYFGPQRFGFAGGNLHDARSWAERSAYPPARGTRSRLLSAARSYLFNQMLAERVAAANWNTVMAGDCLAFTQSRSQFPAAELAADDPRVAQLDLHPTASLWGAGELDSSGEQADMEARVAAQHRLLAEWLAAAGLDQARRILRLPIAGLTWHYPSSDCLELEFTLPTGCFATAVLRELVVLVSQAGGGLESEN</sequence>
<proteinExistence type="inferred from homology"/>
<feature type="active site" description="Nucleophile" evidence="4">
    <location>
        <position position="81"/>
    </location>
</feature>
<evidence type="ECO:0000313" key="6">
    <source>
        <dbReference type="EMBL" id="SDS15597.1"/>
    </source>
</evidence>
<dbReference type="HAMAP" id="MF_01082">
    <property type="entry name" value="TruD"/>
    <property type="match status" value="1"/>
</dbReference>
<evidence type="ECO:0000259" key="5">
    <source>
        <dbReference type="PROSITE" id="PS50984"/>
    </source>
</evidence>
<evidence type="ECO:0000256" key="4">
    <source>
        <dbReference type="HAMAP-Rule" id="MF_01082"/>
    </source>
</evidence>
<dbReference type="GO" id="GO:0031119">
    <property type="term" value="P:tRNA pseudouridine synthesis"/>
    <property type="evidence" value="ECO:0007669"/>
    <property type="project" value="UniProtKB-UniRule"/>
</dbReference>
<dbReference type="EC" id="5.4.99.27" evidence="4"/>
<name>A0A1H1PX68_9GAMM</name>
<dbReference type="InterPro" id="IPR001656">
    <property type="entry name" value="PsdUridine_synth_TruD"/>
</dbReference>
<dbReference type="PANTHER" id="PTHR47811:SF1">
    <property type="entry name" value="TRNA PSEUDOURIDINE SYNTHASE D"/>
    <property type="match status" value="1"/>
</dbReference>
<evidence type="ECO:0000256" key="2">
    <source>
        <dbReference type="ARBA" id="ARBA00022694"/>
    </source>
</evidence>
<keyword evidence="3 4" id="KW-0413">Isomerase</keyword>
<dbReference type="NCBIfam" id="NF002153">
    <property type="entry name" value="PRK00984.1-2"/>
    <property type="match status" value="1"/>
</dbReference>
<dbReference type="PANTHER" id="PTHR47811">
    <property type="entry name" value="TRNA PSEUDOURIDINE SYNTHASE D"/>
    <property type="match status" value="1"/>
</dbReference>
<dbReference type="GO" id="GO:0003723">
    <property type="term" value="F:RNA binding"/>
    <property type="evidence" value="ECO:0007669"/>
    <property type="project" value="InterPro"/>
</dbReference>
<dbReference type="InterPro" id="IPR011760">
    <property type="entry name" value="PsdUridine_synth_TruD_insert"/>
</dbReference>
<comment type="catalytic activity">
    <reaction evidence="4">
        <text>uridine(13) in tRNA = pseudouridine(13) in tRNA</text>
        <dbReference type="Rhea" id="RHEA:42540"/>
        <dbReference type="Rhea" id="RHEA-COMP:10105"/>
        <dbReference type="Rhea" id="RHEA-COMP:10106"/>
        <dbReference type="ChEBI" id="CHEBI:65314"/>
        <dbReference type="ChEBI" id="CHEBI:65315"/>
        <dbReference type="EC" id="5.4.99.27"/>
    </reaction>
</comment>
<dbReference type="RefSeq" id="WP_092284920.1">
    <property type="nucleotide sequence ID" value="NZ_LT629763.1"/>
</dbReference>
<evidence type="ECO:0000256" key="3">
    <source>
        <dbReference type="ARBA" id="ARBA00023235"/>
    </source>
</evidence>
<evidence type="ECO:0000313" key="7">
    <source>
        <dbReference type="Proteomes" id="UP000243413"/>
    </source>
</evidence>
<dbReference type="InterPro" id="IPR020103">
    <property type="entry name" value="PsdUridine_synth_cat_dom_sf"/>
</dbReference>
<dbReference type="SUPFAM" id="SSF55120">
    <property type="entry name" value="Pseudouridine synthase"/>
    <property type="match status" value="1"/>
</dbReference>
<dbReference type="InterPro" id="IPR050170">
    <property type="entry name" value="TruD_pseudoU_synthase"/>
</dbReference>
<dbReference type="InterPro" id="IPR020119">
    <property type="entry name" value="PsdUridine_synth_TruD_CS"/>
</dbReference>
<dbReference type="Proteomes" id="UP000243413">
    <property type="component" value="Chromosome I"/>
</dbReference>